<dbReference type="InterPro" id="IPR017871">
    <property type="entry name" value="ABC_transporter-like_CS"/>
</dbReference>
<dbReference type="InterPro" id="IPR050173">
    <property type="entry name" value="ABC_transporter_C-like"/>
</dbReference>
<dbReference type="GO" id="GO:0042626">
    <property type="term" value="F:ATPase-coupled transmembrane transporter activity"/>
    <property type="evidence" value="ECO:0007669"/>
    <property type="project" value="TreeGrafter"/>
</dbReference>
<keyword evidence="4" id="KW-0547">Nucleotide-binding</keyword>
<proteinExistence type="predicted"/>
<organism evidence="9">
    <name type="scientific">Anisakis simplex</name>
    <name type="common">Herring worm</name>
    <dbReference type="NCBI Taxonomy" id="6269"/>
    <lineage>
        <taxon>Eukaryota</taxon>
        <taxon>Metazoa</taxon>
        <taxon>Ecdysozoa</taxon>
        <taxon>Nematoda</taxon>
        <taxon>Chromadorea</taxon>
        <taxon>Rhabditida</taxon>
        <taxon>Spirurina</taxon>
        <taxon>Ascaridomorpha</taxon>
        <taxon>Ascaridoidea</taxon>
        <taxon>Anisakidae</taxon>
        <taxon>Anisakis</taxon>
        <taxon>Anisakis simplex complex</taxon>
    </lineage>
</organism>
<dbReference type="InterPro" id="IPR003593">
    <property type="entry name" value="AAA+_ATPase"/>
</dbReference>
<dbReference type="GO" id="GO:0016887">
    <property type="term" value="F:ATP hydrolysis activity"/>
    <property type="evidence" value="ECO:0007669"/>
    <property type="project" value="InterPro"/>
</dbReference>
<evidence type="ECO:0000256" key="7">
    <source>
        <dbReference type="ARBA" id="ARBA00023136"/>
    </source>
</evidence>
<dbReference type="PROSITE" id="PS00211">
    <property type="entry name" value="ABC_TRANSPORTER_1"/>
    <property type="match status" value="1"/>
</dbReference>
<feature type="domain" description="ABC transporter" evidence="8">
    <location>
        <begin position="1"/>
        <end position="197"/>
    </location>
</feature>
<dbReference type="Pfam" id="PF00005">
    <property type="entry name" value="ABC_tran"/>
    <property type="match status" value="1"/>
</dbReference>
<dbReference type="GO" id="GO:0016020">
    <property type="term" value="C:membrane"/>
    <property type="evidence" value="ECO:0007669"/>
    <property type="project" value="UniProtKB-SubCell"/>
</dbReference>
<evidence type="ECO:0000256" key="3">
    <source>
        <dbReference type="ARBA" id="ARBA00022692"/>
    </source>
</evidence>
<dbReference type="CDD" id="cd03250">
    <property type="entry name" value="ABCC_MRP_domain1"/>
    <property type="match status" value="1"/>
</dbReference>
<evidence type="ECO:0000256" key="5">
    <source>
        <dbReference type="ARBA" id="ARBA00022840"/>
    </source>
</evidence>
<comment type="subcellular location">
    <subcellularLocation>
        <location evidence="1">Membrane</location>
        <topology evidence="1">Multi-pass membrane protein</topology>
    </subcellularLocation>
</comment>
<dbReference type="FunFam" id="3.40.50.300:FF:000997">
    <property type="entry name" value="Multidrug resistance-associated protein 1"/>
    <property type="match status" value="1"/>
</dbReference>
<evidence type="ECO:0000256" key="4">
    <source>
        <dbReference type="ARBA" id="ARBA00022741"/>
    </source>
</evidence>
<sequence length="197" mass="21450">LNNISLEIKKGMLAAVIGSVGCGKSSLLMALLGEMRKLKGKVKVNGDVAYVPQLSWIINQTLRENVLFARQYEKDDYDIVIDACALGPDIDSLQNGDLTEIGEKGINLSGGQKARVSLARAVYQDCDLYLLDDPLSAVDAHVGKKIFEHLIGPHGLLADKTRIMVTHGLHYLKDADMIIIMKGNYSALVSKKTSVVL</sequence>
<dbReference type="SMART" id="SM00382">
    <property type="entry name" value="AAA"/>
    <property type="match status" value="1"/>
</dbReference>
<evidence type="ECO:0000256" key="6">
    <source>
        <dbReference type="ARBA" id="ARBA00022989"/>
    </source>
</evidence>
<accession>A0A0M3J4R5</accession>
<dbReference type="PANTHER" id="PTHR24223:SF415">
    <property type="entry name" value="FI20190P1"/>
    <property type="match status" value="1"/>
</dbReference>
<dbReference type="AlphaFoldDB" id="A0A0M3J4R5"/>
<keyword evidence="6" id="KW-1133">Transmembrane helix</keyword>
<dbReference type="SUPFAM" id="SSF52540">
    <property type="entry name" value="P-loop containing nucleoside triphosphate hydrolases"/>
    <property type="match status" value="1"/>
</dbReference>
<dbReference type="WBParaSite" id="ASIM_0000253801-mRNA-1">
    <property type="protein sequence ID" value="ASIM_0000253801-mRNA-1"/>
    <property type="gene ID" value="ASIM_0000253801"/>
</dbReference>
<evidence type="ECO:0000259" key="8">
    <source>
        <dbReference type="PROSITE" id="PS50893"/>
    </source>
</evidence>
<name>A0A0M3J4R5_ANISI</name>
<evidence type="ECO:0000256" key="2">
    <source>
        <dbReference type="ARBA" id="ARBA00022448"/>
    </source>
</evidence>
<reference evidence="9" key="1">
    <citation type="submission" date="2017-02" db="UniProtKB">
        <authorList>
            <consortium name="WormBaseParasite"/>
        </authorList>
    </citation>
    <scope>IDENTIFICATION</scope>
</reference>
<keyword evidence="3" id="KW-0812">Transmembrane</keyword>
<dbReference type="PANTHER" id="PTHR24223">
    <property type="entry name" value="ATP-BINDING CASSETTE SUB-FAMILY C"/>
    <property type="match status" value="1"/>
</dbReference>
<dbReference type="PROSITE" id="PS50893">
    <property type="entry name" value="ABC_TRANSPORTER_2"/>
    <property type="match status" value="1"/>
</dbReference>
<protein>
    <submittedName>
        <fullName evidence="9">ABC transporter domain-containing protein</fullName>
    </submittedName>
</protein>
<evidence type="ECO:0000256" key="1">
    <source>
        <dbReference type="ARBA" id="ARBA00004141"/>
    </source>
</evidence>
<dbReference type="InterPro" id="IPR027417">
    <property type="entry name" value="P-loop_NTPase"/>
</dbReference>
<keyword evidence="7" id="KW-0472">Membrane</keyword>
<dbReference type="InterPro" id="IPR003439">
    <property type="entry name" value="ABC_transporter-like_ATP-bd"/>
</dbReference>
<dbReference type="GO" id="GO:0005524">
    <property type="term" value="F:ATP binding"/>
    <property type="evidence" value="ECO:0007669"/>
    <property type="project" value="UniProtKB-KW"/>
</dbReference>
<dbReference type="Gene3D" id="3.40.50.300">
    <property type="entry name" value="P-loop containing nucleotide triphosphate hydrolases"/>
    <property type="match status" value="1"/>
</dbReference>
<keyword evidence="5" id="KW-0067">ATP-binding</keyword>
<keyword evidence="2" id="KW-0813">Transport</keyword>
<evidence type="ECO:0000313" key="9">
    <source>
        <dbReference type="WBParaSite" id="ASIM_0000253801-mRNA-1"/>
    </source>
</evidence>